<feature type="coiled-coil region" evidence="1">
    <location>
        <begin position="509"/>
        <end position="536"/>
    </location>
</feature>
<dbReference type="eggNOG" id="COG1196">
    <property type="taxonomic scope" value="Bacteria"/>
</dbReference>
<feature type="coiled-coil region" evidence="1">
    <location>
        <begin position="422"/>
        <end position="449"/>
    </location>
</feature>
<feature type="coiled-coil region" evidence="1">
    <location>
        <begin position="613"/>
        <end position="704"/>
    </location>
</feature>
<protein>
    <submittedName>
        <fullName evidence="2">SMC domain protein</fullName>
    </submittedName>
</protein>
<dbReference type="AlphaFoldDB" id="A1SVV8"/>
<dbReference type="RefSeq" id="WP_011770183.1">
    <property type="nucleotide sequence ID" value="NC_008709.1"/>
</dbReference>
<dbReference type="InterPro" id="IPR021979">
    <property type="entry name" value="DUF3584"/>
</dbReference>
<feature type="coiled-coil region" evidence="1">
    <location>
        <begin position="275"/>
        <end position="324"/>
    </location>
</feature>
<dbReference type="HOGENOM" id="CLU_007224_0_0_6"/>
<keyword evidence="1" id="KW-0175">Coiled coil</keyword>
<dbReference type="InterPro" id="IPR027417">
    <property type="entry name" value="P-loop_NTPase"/>
</dbReference>
<accession>A1SVV8</accession>
<evidence type="ECO:0000256" key="1">
    <source>
        <dbReference type="SAM" id="Coils"/>
    </source>
</evidence>
<dbReference type="EMBL" id="CP000510">
    <property type="protein sequence ID" value="ABM03623.1"/>
    <property type="molecule type" value="Genomic_DNA"/>
</dbReference>
<name>A1SVV8_PSYIN</name>
<reference evidence="2 3" key="1">
    <citation type="submission" date="2007-01" db="EMBL/GenBank/DDBJ databases">
        <title>Complete sequence of Psychromonas ingrahamii 37.</title>
        <authorList>
            <consortium name="US DOE Joint Genome Institute"/>
            <person name="Copeland A."/>
            <person name="Lucas S."/>
            <person name="Lapidus A."/>
            <person name="Barry K."/>
            <person name="Detter J.C."/>
            <person name="Glavina del Rio T."/>
            <person name="Hammon N."/>
            <person name="Israni S."/>
            <person name="Dalin E."/>
            <person name="Tice H."/>
            <person name="Pitluck S."/>
            <person name="Thompson L.S."/>
            <person name="Brettin T."/>
            <person name="Bruce D."/>
            <person name="Han C."/>
            <person name="Tapia R."/>
            <person name="Schmutz J."/>
            <person name="Larimer F."/>
            <person name="Land M."/>
            <person name="Hauser L."/>
            <person name="Kyrpides N."/>
            <person name="Ivanova N."/>
            <person name="Staley J."/>
            <person name="Richardson P."/>
        </authorList>
    </citation>
    <scope>NUCLEOTIDE SEQUENCE [LARGE SCALE GENOMIC DNA]</scope>
    <source>
        <strain evidence="2 3">37</strain>
    </source>
</reference>
<feature type="coiled-coil region" evidence="1">
    <location>
        <begin position="364"/>
        <end position="391"/>
    </location>
</feature>
<evidence type="ECO:0000313" key="2">
    <source>
        <dbReference type="EMBL" id="ABM03623.1"/>
    </source>
</evidence>
<sequence length="1267" mass="145502">MAQQAYQLLRIIIIDSFWKGQVNELNLTGHTQLEGTNGAGKTSLMRLLPLFYGMRPSDIVSKVDQAHNFADYYLPRDSSMLVYEYQRPFSQTCMVIASSDGRGVHFKFIDGAYNSEYFIAENNKPYPVSDVDKFYRNAGCDRSIFLGVDKYRQVIQNLRSGRKLKEVYLLQKRYSFSDQPCPHIDKVINGTIEKNLDFDAVKRMLVAIASDHLARNSVDEKEQISLKKEEISHWLADIQAGRAIQKVAHKITLWQNDFSSLESLLLKLQHLHFEIVSHQTRIESLQKERAETKADKRQLLISLEKQLQESVDRLNGELFTLKAKIQADQSHIDLLDEDKLIFDQDDAPSYHLHAEQAPQIQNELNEVNAIIEAFEGNINKIQQKFDRLIQNRKLENVTDIAGNKDKTANIKETAALQLTVISDVYQQQCNELNEQLNQQNLNLKIGQERIESALENAKFQLNQAIIEPELLTDIENNQVLLNAAQEKQTQRFKEQSSLQSELTQFDKLREKQSDKHQQENRYLEQLRSECAEVELQLIPKAGSLHHYLNNEPLAGDWKQSIGRLLSSAQLGRCDLDPEWVGGELNFYGLKLDLQQIQHNDSLFLNETQLREKRDALETTYQTQSDKIKQIDEQLAQLSKQIENQQLKMTRAAQGLKQNELNLQQLNVQHQNLAVKKQRAIKAHIDSVNEQINSLEKQKKVNDKKQQAFSEQQQGQKSELSTQMLEKRLVVESDRDVQLDLLSEALLALESGHKARIKALQKQNDTDLDKLDPDGEVDKRSRERKNLIRSLERCAVFEQKARSYFQFMNERYSQRDSLAEHNQNRKITKRNTEQSIEELQINLGKQISDTKLFIKKLNMQSHASEDLLVLLNESHRDCEQSGINATFAEHQPSNQADLSISFCNDCLEQFKSIHKRLSEQLNKFNDRFKKDHSASELYENWQKLVADNDHYQGAELLFKYRSPIADLLSSAEQKQKSTYQLVTVNANMINEFYQHIENFGQRIKQIGKKLSNNVTALTHFEALAEINVTTVMKQEELDYWGPLQVFAKAFELYRDQLREGVGEIPDELVQAMQRLSAYLPSEGFVLAHNNLFDIEFTITEKGHVKHARNAKQLKKVSSTGLSYLAMLSLFAGLLGMLRGSGENRSQIILPVDELGELAAENVDLLLQMFNDNNISMLSASPSTDRHILSLYQRHYKLKDNKIFHADIPASRLDELLAKRASAQNRLDSGVIKEFDESLGKEKLVQQVSTVNNESDASLAKEKAAQELS</sequence>
<organism evidence="2 3">
    <name type="scientific">Psychromonas ingrahamii (strain DSM 17664 / CCUG 51855 / 37)</name>
    <dbReference type="NCBI Taxonomy" id="357804"/>
    <lineage>
        <taxon>Bacteria</taxon>
        <taxon>Pseudomonadati</taxon>
        <taxon>Pseudomonadota</taxon>
        <taxon>Gammaproteobacteria</taxon>
        <taxon>Alteromonadales</taxon>
        <taxon>Psychromonadaceae</taxon>
        <taxon>Psychromonas</taxon>
    </lineage>
</organism>
<dbReference type="KEGG" id="pin:Ping_1846"/>
<dbReference type="OrthoDB" id="9810371at2"/>
<dbReference type="STRING" id="357804.Ping_1846"/>
<proteinExistence type="predicted"/>
<keyword evidence="3" id="KW-1185">Reference proteome</keyword>
<dbReference type="SUPFAM" id="SSF52540">
    <property type="entry name" value="P-loop containing nucleoside triphosphate hydrolases"/>
    <property type="match status" value="1"/>
</dbReference>
<gene>
    <name evidence="2" type="ordered locus">Ping_1846</name>
</gene>
<evidence type="ECO:0000313" key="3">
    <source>
        <dbReference type="Proteomes" id="UP000000639"/>
    </source>
</evidence>
<dbReference type="Pfam" id="PF12128">
    <property type="entry name" value="DUF3584"/>
    <property type="match status" value="1"/>
</dbReference>
<dbReference type="Proteomes" id="UP000000639">
    <property type="component" value="Chromosome"/>
</dbReference>